<comment type="caution">
    <text evidence="2">The sequence shown here is derived from an EMBL/GenBank/DDBJ whole genome shotgun (WGS) entry which is preliminary data.</text>
</comment>
<reference evidence="2 3" key="1">
    <citation type="submission" date="2021-11" db="EMBL/GenBank/DDBJ databases">
        <title>Genomic of Niabella pedocola.</title>
        <authorList>
            <person name="Wu T."/>
        </authorList>
    </citation>
    <scope>NUCLEOTIDE SEQUENCE [LARGE SCALE GENOMIC DNA]</scope>
    <source>
        <strain evidence="2 3">JCM 31011</strain>
    </source>
</reference>
<feature type="signal peptide" evidence="1">
    <location>
        <begin position="1"/>
        <end position="24"/>
    </location>
</feature>
<keyword evidence="1" id="KW-0732">Signal</keyword>
<evidence type="ECO:0000313" key="3">
    <source>
        <dbReference type="Proteomes" id="UP001199816"/>
    </source>
</evidence>
<dbReference type="RefSeq" id="WP_231005258.1">
    <property type="nucleotide sequence ID" value="NZ_JAJNEC010000005.1"/>
</dbReference>
<keyword evidence="3" id="KW-1185">Reference proteome</keyword>
<sequence length="299" mass="33665">MRVPFYPIAAILALLFLASCSSTNPRYIHNPAVYNASFFRQQGDFKLSGAFAANPNNLFSNVDLDSSSKDKMDKNLGFDVQAAVAVTDHFMIQVAGMRRFEKDRFNDDDLLDANGSSKINYTRSMIDVGAGFYTAMGPSHKVYFNGIFGAGFGASKSTDKGSPTERNRYYDYNFVKYHITPSFNFFFSDNARLSVAPQFSLMTTNNISTNYTEDEQARVGYNTLPNKNKVFFEPSLLFQAGFPNVTWMKFDVGMNFATNPLSSKSNEDAPPTVYENRDLRSRKFLLSLGLSFYPFEGRK</sequence>
<evidence type="ECO:0000313" key="2">
    <source>
        <dbReference type="EMBL" id="MCD2424001.1"/>
    </source>
</evidence>
<name>A0ABS8PSE6_9BACT</name>
<dbReference type="EMBL" id="JAJNEC010000005">
    <property type="protein sequence ID" value="MCD2424001.1"/>
    <property type="molecule type" value="Genomic_DNA"/>
</dbReference>
<dbReference type="PROSITE" id="PS51257">
    <property type="entry name" value="PROKAR_LIPOPROTEIN"/>
    <property type="match status" value="1"/>
</dbReference>
<accession>A0ABS8PSE6</accession>
<evidence type="ECO:0000256" key="1">
    <source>
        <dbReference type="SAM" id="SignalP"/>
    </source>
</evidence>
<dbReference type="Proteomes" id="UP001199816">
    <property type="component" value="Unassembled WGS sequence"/>
</dbReference>
<feature type="chain" id="PRO_5046190487" description="Outer membrane protein beta-barrel domain-containing protein" evidence="1">
    <location>
        <begin position="25"/>
        <end position="299"/>
    </location>
</feature>
<gene>
    <name evidence="2" type="ORF">LQ567_14580</name>
</gene>
<proteinExistence type="predicted"/>
<protein>
    <recommendedName>
        <fullName evidence="4">Outer membrane protein beta-barrel domain-containing protein</fullName>
    </recommendedName>
</protein>
<organism evidence="2 3">
    <name type="scientific">Niabella pedocola</name>
    <dbReference type="NCBI Taxonomy" id="1752077"/>
    <lineage>
        <taxon>Bacteria</taxon>
        <taxon>Pseudomonadati</taxon>
        <taxon>Bacteroidota</taxon>
        <taxon>Chitinophagia</taxon>
        <taxon>Chitinophagales</taxon>
        <taxon>Chitinophagaceae</taxon>
        <taxon>Niabella</taxon>
    </lineage>
</organism>
<evidence type="ECO:0008006" key="4">
    <source>
        <dbReference type="Google" id="ProtNLM"/>
    </source>
</evidence>